<evidence type="ECO:0000313" key="2">
    <source>
        <dbReference type="Proteomes" id="UP000187412"/>
    </source>
</evidence>
<dbReference type="SUPFAM" id="SSF74650">
    <property type="entry name" value="Galactose mutarotase-like"/>
    <property type="match status" value="1"/>
</dbReference>
<dbReference type="Proteomes" id="UP000187412">
    <property type="component" value="Unassembled WGS sequence"/>
</dbReference>
<dbReference type="InterPro" id="IPR014718">
    <property type="entry name" value="GH-type_carb-bd"/>
</dbReference>
<dbReference type="InterPro" id="IPR011013">
    <property type="entry name" value="Gal_mutarotase_sf_dom"/>
</dbReference>
<comment type="caution">
    <text evidence="1">The sequence shown here is derived from an EMBL/GenBank/DDBJ whole genome shotgun (WGS) entry which is preliminary data.</text>
</comment>
<evidence type="ECO:0008006" key="3">
    <source>
        <dbReference type="Google" id="ProtNLM"/>
    </source>
</evidence>
<dbReference type="Gene3D" id="2.70.98.10">
    <property type="match status" value="1"/>
</dbReference>
<keyword evidence="2" id="KW-1185">Reference proteome</keyword>
<sequence>MAYTLTNGILTVEIADTGAYNGTRFDWTGFITQVTLEQGKHTFCVPESLVPGQGTGGFGLCNEFGISRAIGYDDAEVGEWFPKPGVGLLQKQEDAPYFFAGSYPLIPFEVIEEHTTDSVTYSVQPMECRGYSMLLTKRISLDEDRLNISYTLENRGSKELLTEEYNHNFVGINGKNVGSGYELRLPDNVRVEQAESIYTEELLSRTGDKLSWKNEPDRPFYCKLGGWEDAGDSFYWEITHQPSRVGIREYGNFQPGQMALWGEKHVISPEVFADISILPRHSKDWSRSYQFFTI</sequence>
<protein>
    <recommendedName>
        <fullName evidence="3">Aldose 1-epimerase</fullName>
    </recommendedName>
</protein>
<dbReference type="RefSeq" id="WP_076113060.1">
    <property type="nucleotide sequence ID" value="NZ_MPTB01000035.1"/>
</dbReference>
<proteinExistence type="predicted"/>
<gene>
    <name evidence="1" type="ORF">BSK56_23960</name>
</gene>
<accession>A0ABX3H1E4</accession>
<evidence type="ECO:0000313" key="1">
    <source>
        <dbReference type="EMBL" id="OMD43300.1"/>
    </source>
</evidence>
<dbReference type="EMBL" id="MPTB01000035">
    <property type="protein sequence ID" value="OMD43300.1"/>
    <property type="molecule type" value="Genomic_DNA"/>
</dbReference>
<organism evidence="1 2">
    <name type="scientific">Paenibacillus borealis</name>
    <dbReference type="NCBI Taxonomy" id="160799"/>
    <lineage>
        <taxon>Bacteria</taxon>
        <taxon>Bacillati</taxon>
        <taxon>Bacillota</taxon>
        <taxon>Bacilli</taxon>
        <taxon>Bacillales</taxon>
        <taxon>Paenibacillaceae</taxon>
        <taxon>Paenibacillus</taxon>
    </lineage>
</organism>
<name>A0ABX3H1E4_PAEBO</name>
<reference evidence="1 2" key="1">
    <citation type="submission" date="2016-10" db="EMBL/GenBank/DDBJ databases">
        <title>Paenibacillus species isolates.</title>
        <authorList>
            <person name="Beno S.M."/>
        </authorList>
    </citation>
    <scope>NUCLEOTIDE SEQUENCE [LARGE SCALE GENOMIC DNA]</scope>
    <source>
        <strain evidence="1 2">FSL H7-0744</strain>
    </source>
</reference>